<gene>
    <name evidence="2" type="ORF">RQP53_02915</name>
</gene>
<dbReference type="Proteomes" id="UP001246372">
    <property type="component" value="Unassembled WGS sequence"/>
</dbReference>
<protein>
    <submittedName>
        <fullName evidence="2">Uncharacterized protein</fullName>
    </submittedName>
</protein>
<reference evidence="2" key="1">
    <citation type="submission" date="2023-09" db="EMBL/GenBank/DDBJ databases">
        <title>Paucibacter sp. APW11 Genome sequencing and assembly.</title>
        <authorList>
            <person name="Kim I."/>
        </authorList>
    </citation>
    <scope>NUCLEOTIDE SEQUENCE</scope>
    <source>
        <strain evidence="2">APW11</strain>
    </source>
</reference>
<keyword evidence="3" id="KW-1185">Reference proteome</keyword>
<keyword evidence="1" id="KW-1133">Transmembrane helix</keyword>
<accession>A0ABU3P6M4</accession>
<keyword evidence="1" id="KW-0472">Membrane</keyword>
<dbReference type="EMBL" id="JAVXZY010000001">
    <property type="protein sequence ID" value="MDT8998222.1"/>
    <property type="molecule type" value="Genomic_DNA"/>
</dbReference>
<keyword evidence="1" id="KW-0812">Transmembrane</keyword>
<evidence type="ECO:0000256" key="1">
    <source>
        <dbReference type="SAM" id="Phobius"/>
    </source>
</evidence>
<feature type="transmembrane region" description="Helical" evidence="1">
    <location>
        <begin position="20"/>
        <end position="45"/>
    </location>
</feature>
<name>A0ABU3P6M4_9BURK</name>
<evidence type="ECO:0000313" key="2">
    <source>
        <dbReference type="EMBL" id="MDT8998222.1"/>
    </source>
</evidence>
<comment type="caution">
    <text evidence="2">The sequence shown here is derived from an EMBL/GenBank/DDBJ whole genome shotgun (WGS) entry which is preliminary data.</text>
</comment>
<evidence type="ECO:0000313" key="3">
    <source>
        <dbReference type="Proteomes" id="UP001246372"/>
    </source>
</evidence>
<sequence>MKALERPATEASADEPGWRAHWRSIVTIASGISVIVGVFVSVGHFRDFVENSIRGDMSKRLAALQQVKEFLAEDARIARCADRFLSTRWPTLQTELPSRVQARNGRSVYLSEEMSDYAAVHYHYEQLGALVKLRYIEFPLVFEIIAFPDEYMEATASAQAALAASWYGPNKPLKDFGANIRWLQRCYQHSRKLPHGQTPACPTE</sequence>
<dbReference type="RefSeq" id="WP_315648533.1">
    <property type="nucleotide sequence ID" value="NZ_JAVXZY010000001.1"/>
</dbReference>
<organism evidence="2 3">
    <name type="scientific">Roseateles aquae</name>
    <dbReference type="NCBI Taxonomy" id="3077235"/>
    <lineage>
        <taxon>Bacteria</taxon>
        <taxon>Pseudomonadati</taxon>
        <taxon>Pseudomonadota</taxon>
        <taxon>Betaproteobacteria</taxon>
        <taxon>Burkholderiales</taxon>
        <taxon>Sphaerotilaceae</taxon>
        <taxon>Roseateles</taxon>
    </lineage>
</organism>
<proteinExistence type="predicted"/>